<dbReference type="PANTHER" id="PTHR34502:SF5">
    <property type="entry name" value="DUF6594 DOMAIN-CONTAINING PROTEIN"/>
    <property type="match status" value="1"/>
</dbReference>
<reference evidence="2 3" key="1">
    <citation type="submission" date="2017-01" db="EMBL/GenBank/DDBJ databases">
        <title>Draft genome sequence of Diplodia seriata F98.1, a fungal species involved in grapevine trunk diseases.</title>
        <authorList>
            <person name="Robert-Siegwald G."/>
            <person name="Vallet J."/>
            <person name="Abou-Mansour E."/>
            <person name="Xu J."/>
            <person name="Rey P."/>
            <person name="Bertsch C."/>
            <person name="Rego C."/>
            <person name="Larignon P."/>
            <person name="Fontaine F."/>
            <person name="Lebrun M.-H."/>
        </authorList>
    </citation>
    <scope>NUCLEOTIDE SEQUENCE [LARGE SCALE GENOMIC DNA]</scope>
    <source>
        <strain evidence="2 3">F98.1</strain>
    </source>
</reference>
<protein>
    <recommendedName>
        <fullName evidence="1">DUF6594 domain-containing protein</fullName>
    </recommendedName>
</protein>
<sequence length="55" mass="5689">MKARLGMIAVFNLLLSICLTAFTTARRIDVFAVAAAFSAVQVVFVQGGDLGGIGS</sequence>
<name>A0A1S8B7E8_9PEZI</name>
<evidence type="ECO:0000259" key="1">
    <source>
        <dbReference type="Pfam" id="PF20237"/>
    </source>
</evidence>
<dbReference type="InterPro" id="IPR046529">
    <property type="entry name" value="DUF6594"/>
</dbReference>
<dbReference type="AlphaFoldDB" id="A0A1S8B7E8"/>
<gene>
    <name evidence="2" type="ORF">BK809_0004873</name>
</gene>
<organism evidence="2 3">
    <name type="scientific">Diplodia seriata</name>
    <dbReference type="NCBI Taxonomy" id="420778"/>
    <lineage>
        <taxon>Eukaryota</taxon>
        <taxon>Fungi</taxon>
        <taxon>Dikarya</taxon>
        <taxon>Ascomycota</taxon>
        <taxon>Pezizomycotina</taxon>
        <taxon>Dothideomycetes</taxon>
        <taxon>Dothideomycetes incertae sedis</taxon>
        <taxon>Botryosphaeriales</taxon>
        <taxon>Botryosphaeriaceae</taxon>
        <taxon>Diplodia</taxon>
    </lineage>
</organism>
<dbReference type="Proteomes" id="UP000190776">
    <property type="component" value="Unassembled WGS sequence"/>
</dbReference>
<dbReference type="EMBL" id="MSZU01000111">
    <property type="protein sequence ID" value="OMP83492.1"/>
    <property type="molecule type" value="Genomic_DNA"/>
</dbReference>
<proteinExistence type="predicted"/>
<evidence type="ECO:0000313" key="3">
    <source>
        <dbReference type="Proteomes" id="UP000190776"/>
    </source>
</evidence>
<comment type="caution">
    <text evidence="2">The sequence shown here is derived from an EMBL/GenBank/DDBJ whole genome shotgun (WGS) entry which is preliminary data.</text>
</comment>
<dbReference type="PANTHER" id="PTHR34502">
    <property type="entry name" value="DUF6594 DOMAIN-CONTAINING PROTEIN-RELATED"/>
    <property type="match status" value="1"/>
</dbReference>
<accession>A0A1S8B7E8</accession>
<dbReference type="Pfam" id="PF20237">
    <property type="entry name" value="DUF6594"/>
    <property type="match status" value="1"/>
</dbReference>
<evidence type="ECO:0000313" key="2">
    <source>
        <dbReference type="EMBL" id="OMP83492.1"/>
    </source>
</evidence>
<feature type="domain" description="DUF6594" evidence="1">
    <location>
        <begin position="1"/>
        <end position="42"/>
    </location>
</feature>